<dbReference type="Proteomes" id="UP000789920">
    <property type="component" value="Unassembled WGS sequence"/>
</dbReference>
<proteinExistence type="predicted"/>
<name>A0ACA9KQG9_9GLOM</name>
<evidence type="ECO:0000313" key="2">
    <source>
        <dbReference type="Proteomes" id="UP000789920"/>
    </source>
</evidence>
<organism evidence="1 2">
    <name type="scientific">Racocetra persica</name>
    <dbReference type="NCBI Taxonomy" id="160502"/>
    <lineage>
        <taxon>Eukaryota</taxon>
        <taxon>Fungi</taxon>
        <taxon>Fungi incertae sedis</taxon>
        <taxon>Mucoromycota</taxon>
        <taxon>Glomeromycotina</taxon>
        <taxon>Glomeromycetes</taxon>
        <taxon>Diversisporales</taxon>
        <taxon>Gigasporaceae</taxon>
        <taxon>Racocetra</taxon>
    </lineage>
</organism>
<protein>
    <submittedName>
        <fullName evidence="1">9755_t:CDS:1</fullName>
    </submittedName>
</protein>
<keyword evidence="2" id="KW-1185">Reference proteome</keyword>
<reference evidence="1" key="1">
    <citation type="submission" date="2021-06" db="EMBL/GenBank/DDBJ databases">
        <authorList>
            <person name="Kallberg Y."/>
            <person name="Tangrot J."/>
            <person name="Rosling A."/>
        </authorList>
    </citation>
    <scope>NUCLEOTIDE SEQUENCE</scope>
    <source>
        <strain evidence="1">MA461A</strain>
    </source>
</reference>
<accession>A0ACA9KQG9</accession>
<comment type="caution">
    <text evidence="1">The sequence shown here is derived from an EMBL/GenBank/DDBJ whole genome shotgun (WGS) entry which is preliminary data.</text>
</comment>
<dbReference type="EMBL" id="CAJVQC010001018">
    <property type="protein sequence ID" value="CAG8485753.1"/>
    <property type="molecule type" value="Genomic_DNA"/>
</dbReference>
<evidence type="ECO:0000313" key="1">
    <source>
        <dbReference type="EMBL" id="CAG8485753.1"/>
    </source>
</evidence>
<gene>
    <name evidence="1" type="ORF">RPERSI_LOCUS1174</name>
</gene>
<sequence length="77" mass="8745">MAKNSMSDSTVKIEVKIAASYVPLVETDSMAITNENEREEEAKRIDKALDDNFAFADFRILKKLILKSELQILNLIN</sequence>